<evidence type="ECO:0000256" key="2">
    <source>
        <dbReference type="ARBA" id="ARBA00022679"/>
    </source>
</evidence>
<dbReference type="PANTHER" id="PTHR12734:SF0">
    <property type="entry name" value="18S RRNA (GUANINE-N(7))-METHYLTRANSFERASE-RELATED"/>
    <property type="match status" value="1"/>
</dbReference>
<feature type="domain" description="18S rRNA (guanine(1575)-N(7))-methyltransferase Bud23 C-terminal" evidence="5">
    <location>
        <begin position="374"/>
        <end position="425"/>
    </location>
</feature>
<dbReference type="EMBL" id="LR812967">
    <property type="protein sequence ID" value="CAC9539589.1"/>
    <property type="molecule type" value="Genomic_DNA"/>
</dbReference>
<dbReference type="SMR" id="A0A6L0XZV7"/>
<dbReference type="InterPro" id="IPR029063">
    <property type="entry name" value="SAM-dependent_MTases_sf"/>
</dbReference>
<feature type="compositionally biased region" description="Basic residues" evidence="4">
    <location>
        <begin position="355"/>
        <end position="387"/>
    </location>
</feature>
<dbReference type="GO" id="GO:0070476">
    <property type="term" value="P:rRNA (guanine-N7)-methylation"/>
    <property type="evidence" value="ECO:0007669"/>
    <property type="project" value="InterPro"/>
</dbReference>
<dbReference type="FunFam" id="3.40.50.150:FF:000700">
    <property type="entry name" value="Methyltransferase-like protein"/>
    <property type="match status" value="1"/>
</dbReference>
<reference evidence="6" key="1">
    <citation type="submission" date="2020-06" db="EMBL/GenBank/DDBJ databases">
        <authorList>
            <person name="Gonzalez-de la Fuente S."/>
            <person name="Peiro-Pastor R."/>
            <person name="Rastrojo A."/>
            <person name="Moreno J."/>
            <person name="Carrasco-Ramiro F."/>
            <person name="Requena JM."/>
            <person name="Aguado B."/>
        </authorList>
    </citation>
    <scope>NUCLEOTIDE SEQUENCE</scope>
</reference>
<dbReference type="GO" id="GO:0016435">
    <property type="term" value="F:rRNA (guanine) methyltransferase activity"/>
    <property type="evidence" value="ECO:0007669"/>
    <property type="project" value="InterPro"/>
</dbReference>
<keyword evidence="2 6" id="KW-0808">Transferase</keyword>
<dbReference type="FunFam" id="3.40.50.150:FF:000701">
    <property type="entry name" value="Methyltransferase-like protein"/>
    <property type="match status" value="1"/>
</dbReference>
<dbReference type="Pfam" id="PF12589">
    <property type="entry name" value="WBS_methylT"/>
    <property type="match status" value="1"/>
</dbReference>
<keyword evidence="1 6" id="KW-0489">Methyltransferase</keyword>
<evidence type="ECO:0000256" key="1">
    <source>
        <dbReference type="ARBA" id="ARBA00022603"/>
    </source>
</evidence>
<sequence>MPAPRPELENPPEVFYNASEARRYTVSTRVRKIQRDMTLRALELLNLPKDDAAAATGVNCSALLLDIGSGSGLSGDVLTEQGHVWMGVDISRDMLRIAKEDELHYYDVGAAQKSAEAEEAYQTSSSNARFDTSHVKWGLITSEDDQEEVSESEGGKGVDGDDDDVASGDLASSAAAGNGAGGAASGPRMVEVLQNDIGVGLPFRPGTFDGCISISVLQWLCHSTKKGEVPQRRLMALFQSLYNALRRGAKAIFQFYPSNPEQVHIITRAAMKCGFDGGVVVDFPHSARAKKYYLVLQAGQVQGGFVPPAALTGEVEGDGDDDGSDGDSEYDDEEYYGSGEDGDDDDDDDGLHNPNSRKRVRVGGRDAHHGKRARASSAHGQKRRRKDNRPVTGTREWVLLKKEERRRRGYQTTADSKYTMRRRKPRF</sequence>
<feature type="compositionally biased region" description="Acidic residues" evidence="4">
    <location>
        <begin position="142"/>
        <end position="151"/>
    </location>
</feature>
<accession>A0A6L0XZV7</accession>
<dbReference type="CDD" id="cd02440">
    <property type="entry name" value="AdoMet_MTases"/>
    <property type="match status" value="1"/>
</dbReference>
<feature type="region of interest" description="Disordered" evidence="4">
    <location>
        <begin position="307"/>
        <end position="427"/>
    </location>
</feature>
<dbReference type="GO" id="GO:0005730">
    <property type="term" value="C:nucleolus"/>
    <property type="evidence" value="ECO:0007669"/>
    <property type="project" value="TreeGrafter"/>
</dbReference>
<evidence type="ECO:0000259" key="5">
    <source>
        <dbReference type="Pfam" id="PF12589"/>
    </source>
</evidence>
<keyword evidence="3" id="KW-0949">S-adenosyl-L-methionine</keyword>
<dbReference type="OMA" id="WIQEKKE"/>
<feature type="region of interest" description="Disordered" evidence="4">
    <location>
        <begin position="141"/>
        <end position="185"/>
    </location>
</feature>
<feature type="compositionally biased region" description="Acidic residues" evidence="4">
    <location>
        <begin position="315"/>
        <end position="349"/>
    </location>
</feature>
<evidence type="ECO:0000313" key="7">
    <source>
        <dbReference type="Proteomes" id="UP000255414"/>
    </source>
</evidence>
<dbReference type="Proteomes" id="UP000255414">
    <property type="component" value="Chromosome 34"/>
</dbReference>
<evidence type="ECO:0000256" key="3">
    <source>
        <dbReference type="ARBA" id="ARBA00022691"/>
    </source>
</evidence>
<gene>
    <name evidence="6" type="ORF">LINF_340033500</name>
</gene>
<organism evidence="6 7">
    <name type="scientific">Leishmania infantum</name>
    <dbReference type="NCBI Taxonomy" id="5671"/>
    <lineage>
        <taxon>Eukaryota</taxon>
        <taxon>Discoba</taxon>
        <taxon>Euglenozoa</taxon>
        <taxon>Kinetoplastea</taxon>
        <taxon>Metakinetoplastina</taxon>
        <taxon>Trypanosomatida</taxon>
        <taxon>Trypanosomatidae</taxon>
        <taxon>Leishmaniinae</taxon>
        <taxon>Leishmania</taxon>
    </lineage>
</organism>
<name>A0A6L0XZV7_LEIIN</name>
<dbReference type="InterPro" id="IPR039769">
    <property type="entry name" value="Bud23-like"/>
</dbReference>
<dbReference type="InterPro" id="IPR022238">
    <property type="entry name" value="Bud23_C"/>
</dbReference>
<dbReference type="PANTHER" id="PTHR12734">
    <property type="entry name" value="METHYLTRANSFERASE-RELATED"/>
    <property type="match status" value="1"/>
</dbReference>
<protein>
    <submittedName>
        <fullName evidence="6">Methyltransferase-like_protein</fullName>
    </submittedName>
</protein>
<dbReference type="SUPFAM" id="SSF53335">
    <property type="entry name" value="S-adenosyl-L-methionine-dependent methyltransferases"/>
    <property type="match status" value="1"/>
</dbReference>
<feature type="compositionally biased region" description="Low complexity" evidence="4">
    <location>
        <begin position="167"/>
        <end position="177"/>
    </location>
</feature>
<evidence type="ECO:0000256" key="4">
    <source>
        <dbReference type="SAM" id="MobiDB-lite"/>
    </source>
</evidence>
<dbReference type="AlphaFoldDB" id="A0A6L0XZV7"/>
<dbReference type="Gene3D" id="3.40.50.150">
    <property type="entry name" value="Vaccinia Virus protein VP39"/>
    <property type="match status" value="2"/>
</dbReference>
<evidence type="ECO:0000313" key="6">
    <source>
        <dbReference type="EMBL" id="CAC9539589.1"/>
    </source>
</evidence>
<proteinExistence type="predicted"/>